<organism evidence="2 3">
    <name type="scientific">Candidatus Yanofskybacteria bacterium RIFCSPHIGHO2_02_FULL_41_11</name>
    <dbReference type="NCBI Taxonomy" id="1802675"/>
    <lineage>
        <taxon>Bacteria</taxon>
        <taxon>Candidatus Yanofskyibacteriota</taxon>
    </lineage>
</organism>
<dbReference type="EMBL" id="MGJP01000062">
    <property type="protein sequence ID" value="OGN08429.1"/>
    <property type="molecule type" value="Genomic_DNA"/>
</dbReference>
<reference evidence="2 3" key="1">
    <citation type="journal article" date="2016" name="Nat. Commun.">
        <title>Thousands of microbial genomes shed light on interconnected biogeochemical processes in an aquifer system.</title>
        <authorList>
            <person name="Anantharaman K."/>
            <person name="Brown C.T."/>
            <person name="Hug L.A."/>
            <person name="Sharon I."/>
            <person name="Castelle C.J."/>
            <person name="Probst A.J."/>
            <person name="Thomas B.C."/>
            <person name="Singh A."/>
            <person name="Wilkins M.J."/>
            <person name="Karaoz U."/>
            <person name="Brodie E.L."/>
            <person name="Williams K.H."/>
            <person name="Hubbard S.S."/>
            <person name="Banfield J.F."/>
        </authorList>
    </citation>
    <scope>NUCLEOTIDE SEQUENCE [LARGE SCALE GENOMIC DNA]</scope>
</reference>
<dbReference type="AlphaFoldDB" id="A0A1F8F839"/>
<accession>A0A1F8F839</accession>
<dbReference type="Pfam" id="PF14528">
    <property type="entry name" value="LAGLIDADG_3"/>
    <property type="match status" value="1"/>
</dbReference>
<dbReference type="GO" id="GO:0004519">
    <property type="term" value="F:endonuclease activity"/>
    <property type="evidence" value="ECO:0007669"/>
    <property type="project" value="InterPro"/>
</dbReference>
<comment type="caution">
    <text evidence="2">The sequence shown here is derived from an EMBL/GenBank/DDBJ whole genome shotgun (WGS) entry which is preliminary data.</text>
</comment>
<gene>
    <name evidence="2" type="ORF">A3J46_05860</name>
</gene>
<evidence type="ECO:0000313" key="3">
    <source>
        <dbReference type="Proteomes" id="UP000177167"/>
    </source>
</evidence>
<name>A0A1F8F839_9BACT</name>
<dbReference type="InterPro" id="IPR004860">
    <property type="entry name" value="LAGLIDADG_dom"/>
</dbReference>
<protein>
    <recommendedName>
        <fullName evidence="1">Homing endonuclease LAGLIDADG domain-containing protein</fullName>
    </recommendedName>
</protein>
<dbReference type="Gene3D" id="3.10.28.10">
    <property type="entry name" value="Homing endonucleases"/>
    <property type="match status" value="1"/>
</dbReference>
<sequence>MANNKLKVDGGYLKHLYLNKNLSTYKIGKILNCSASTITNRLLEFKIPIKNPAFARMKYEKSDFSGSDTDKAYMIGFRVGDLNVYQKSKNSETIVVRCHTTQREQVDVINALFSKFGRVDDIMRLNGHYYTNCFLNNSFKFLFPKDKSAWSWIQKPKTRFAFIAGYTDAEGNFIINQSRARFKIDSYDKDVLDTIAKWLNEAEISYKMRLIFKKGDRQKIYDKIGIYHNDLWRLNINHAKDLEKFILLIGPFVKHSKRIKDMKLCSENIKNRIKNGSIK</sequence>
<dbReference type="SUPFAM" id="SSF55608">
    <property type="entry name" value="Homing endonucleases"/>
    <property type="match status" value="1"/>
</dbReference>
<evidence type="ECO:0000313" key="2">
    <source>
        <dbReference type="EMBL" id="OGN08429.1"/>
    </source>
</evidence>
<proteinExistence type="predicted"/>
<evidence type="ECO:0000259" key="1">
    <source>
        <dbReference type="Pfam" id="PF14528"/>
    </source>
</evidence>
<feature type="domain" description="Homing endonuclease LAGLIDADG" evidence="1">
    <location>
        <begin position="159"/>
        <end position="250"/>
    </location>
</feature>
<dbReference type="Proteomes" id="UP000177167">
    <property type="component" value="Unassembled WGS sequence"/>
</dbReference>
<dbReference type="InterPro" id="IPR027434">
    <property type="entry name" value="Homing_endonucl"/>
</dbReference>